<dbReference type="GeneID" id="37206220"/>
<dbReference type="Proteomes" id="UP000248405">
    <property type="component" value="Unassembled WGS sequence"/>
</dbReference>
<keyword evidence="1" id="KW-0812">Transmembrane</keyword>
<proteinExistence type="predicted"/>
<evidence type="ECO:0000313" key="3">
    <source>
        <dbReference type="Proteomes" id="UP000248405"/>
    </source>
</evidence>
<sequence>MPSRPHFPGICLIISFFFFFSTLLIPHTFCAIFHYLFHPYHSYSPYGDTEKRPATAITFILFFYPIFYIFFPSSSYDLSHLPSGMDLLPIPPD</sequence>
<accession>A0A319BIN1</accession>
<organism evidence="2 3">
    <name type="scientific">Aspergillus vadensis (strain CBS 113365 / IMI 142717 / IBT 24658)</name>
    <dbReference type="NCBI Taxonomy" id="1448311"/>
    <lineage>
        <taxon>Eukaryota</taxon>
        <taxon>Fungi</taxon>
        <taxon>Dikarya</taxon>
        <taxon>Ascomycota</taxon>
        <taxon>Pezizomycotina</taxon>
        <taxon>Eurotiomycetes</taxon>
        <taxon>Eurotiomycetidae</taxon>
        <taxon>Eurotiales</taxon>
        <taxon>Aspergillaceae</taxon>
        <taxon>Aspergillus</taxon>
        <taxon>Aspergillus subgen. Circumdati</taxon>
    </lineage>
</organism>
<protein>
    <submittedName>
        <fullName evidence="2">Uncharacterized protein</fullName>
    </submittedName>
</protein>
<dbReference type="EMBL" id="KZ821616">
    <property type="protein sequence ID" value="PYH72605.1"/>
    <property type="molecule type" value="Genomic_DNA"/>
</dbReference>
<evidence type="ECO:0000313" key="2">
    <source>
        <dbReference type="EMBL" id="PYH72605.1"/>
    </source>
</evidence>
<dbReference type="RefSeq" id="XP_025566399.1">
    <property type="nucleotide sequence ID" value="XM_025701628.1"/>
</dbReference>
<feature type="transmembrane region" description="Helical" evidence="1">
    <location>
        <begin position="54"/>
        <end position="71"/>
    </location>
</feature>
<dbReference type="AlphaFoldDB" id="A0A319BIN1"/>
<keyword evidence="3" id="KW-1185">Reference proteome</keyword>
<evidence type="ECO:0000256" key="1">
    <source>
        <dbReference type="SAM" id="Phobius"/>
    </source>
</evidence>
<keyword evidence="1" id="KW-0472">Membrane</keyword>
<keyword evidence="1" id="KW-1133">Transmembrane helix</keyword>
<name>A0A319BIN1_ASPVC</name>
<reference evidence="2" key="1">
    <citation type="submission" date="2016-12" db="EMBL/GenBank/DDBJ databases">
        <title>The genomes of Aspergillus section Nigri reveals drivers in fungal speciation.</title>
        <authorList>
            <consortium name="DOE Joint Genome Institute"/>
            <person name="Vesth T.C."/>
            <person name="Nybo J."/>
            <person name="Theobald S."/>
            <person name="Brandl J."/>
            <person name="Frisvad J.C."/>
            <person name="Nielsen K.F."/>
            <person name="Lyhne E.K."/>
            <person name="Kogle M.E."/>
            <person name="Kuo A."/>
            <person name="Riley R."/>
            <person name="Clum A."/>
            <person name="Nolan M."/>
            <person name="Lipzen A."/>
            <person name="Salamov A."/>
            <person name="Henrissat B."/>
            <person name="Wiebenga A."/>
            <person name="De Vries R.P."/>
            <person name="Grigoriev I.V."/>
            <person name="Mortensen U.H."/>
            <person name="Andersen M.R."/>
            <person name="Baker S.E."/>
        </authorList>
    </citation>
    <scope>NUCLEOTIDE SEQUENCE [LARGE SCALE GENOMIC DNA]</scope>
    <source>
        <strain evidence="2">CBS 113365</strain>
    </source>
</reference>
<gene>
    <name evidence="2" type="ORF">BO88DRAFT_166277</name>
</gene>